<evidence type="ECO:0000256" key="2">
    <source>
        <dbReference type="ARBA" id="ARBA00022692"/>
    </source>
</evidence>
<name>A0ABU4HQZ1_9ACTN</name>
<dbReference type="InterPro" id="IPR001807">
    <property type="entry name" value="ClC"/>
</dbReference>
<gene>
    <name evidence="6" type="ORF">R7226_15465</name>
</gene>
<dbReference type="InterPro" id="IPR050368">
    <property type="entry name" value="ClC-type_chloride_channel"/>
</dbReference>
<dbReference type="RefSeq" id="WP_318598086.1">
    <property type="nucleotide sequence ID" value="NZ_JAWSTH010000039.1"/>
</dbReference>
<dbReference type="PANTHER" id="PTHR43427">
    <property type="entry name" value="CHLORIDE CHANNEL PROTEIN CLC-E"/>
    <property type="match status" value="1"/>
</dbReference>
<accession>A0ABU4HQZ1</accession>
<feature type="transmembrane region" description="Helical" evidence="5">
    <location>
        <begin position="321"/>
        <end position="342"/>
    </location>
</feature>
<comment type="subcellular location">
    <subcellularLocation>
        <location evidence="1">Membrane</location>
        <topology evidence="1">Multi-pass membrane protein</topology>
    </subcellularLocation>
</comment>
<dbReference type="EMBL" id="JAWSTH010000039">
    <property type="protein sequence ID" value="MDW5595748.1"/>
    <property type="molecule type" value="Genomic_DNA"/>
</dbReference>
<feature type="transmembrane region" description="Helical" evidence="5">
    <location>
        <begin position="69"/>
        <end position="91"/>
    </location>
</feature>
<dbReference type="SUPFAM" id="SSF81340">
    <property type="entry name" value="Clc chloride channel"/>
    <property type="match status" value="1"/>
</dbReference>
<feature type="transmembrane region" description="Helical" evidence="5">
    <location>
        <begin position="373"/>
        <end position="396"/>
    </location>
</feature>
<feature type="transmembrane region" description="Helical" evidence="5">
    <location>
        <begin position="159"/>
        <end position="185"/>
    </location>
</feature>
<feature type="transmembrane region" description="Helical" evidence="5">
    <location>
        <begin position="136"/>
        <end position="153"/>
    </location>
</feature>
<organism evidence="6 7">
    <name type="scientific">Conexibacter stalactiti</name>
    <dbReference type="NCBI Taxonomy" id="1940611"/>
    <lineage>
        <taxon>Bacteria</taxon>
        <taxon>Bacillati</taxon>
        <taxon>Actinomycetota</taxon>
        <taxon>Thermoleophilia</taxon>
        <taxon>Solirubrobacterales</taxon>
        <taxon>Conexibacteraceae</taxon>
        <taxon>Conexibacter</taxon>
    </lineage>
</organism>
<dbReference type="Gene3D" id="1.10.3080.10">
    <property type="entry name" value="Clc chloride channel"/>
    <property type="match status" value="1"/>
</dbReference>
<sequence>MSETPAAPPPEPAPAPALSGGAYLRLVGLGALIGIPAALVAVGFLALVHQLEEWLWTDLPDALGHSAPPWYLVIVLPVLGALVVIAARRFLPGDGGHSPLKGLDPRPTPAVYGPGVVLAALGTLPFGAVLGPEAPLIALGSVVGLAVTGWIRLGDEERTVVATAGSFAAVAALFGGPLVAGVLLVEAGISRGRALIAALLPGLVAAGIGYTIFIGIGDWGGLKAQQLTIPDLPLYDDIHLPDLLIAIAIGVLAALAMGVVRAIGGAVAAKERRLGMAGLLLAGGLAVGLTAQIAVWCGAPSDADVLFSGQTTVATITSENSFGIVVLLIAAKALAYAICLGCGFRGGPVFPAIFLGVALGTLGVIVFDLSPTVAVAAGAAAGMAAATRLLFASLLLGTLLAGTQGLDAAPAAVLAVSAAWIVTAALDRRAAARAAAGTAAVIAPAGSAPAS</sequence>
<dbReference type="CDD" id="cd00400">
    <property type="entry name" value="Voltage_gated_ClC"/>
    <property type="match status" value="1"/>
</dbReference>
<comment type="caution">
    <text evidence="6">The sequence shown here is derived from an EMBL/GenBank/DDBJ whole genome shotgun (WGS) entry which is preliminary data.</text>
</comment>
<dbReference type="Pfam" id="PF00654">
    <property type="entry name" value="Voltage_CLC"/>
    <property type="match status" value="1"/>
</dbReference>
<keyword evidence="2 5" id="KW-0812">Transmembrane</keyword>
<dbReference type="Proteomes" id="UP001284601">
    <property type="component" value="Unassembled WGS sequence"/>
</dbReference>
<feature type="transmembrane region" description="Helical" evidence="5">
    <location>
        <begin position="243"/>
        <end position="264"/>
    </location>
</feature>
<protein>
    <submittedName>
        <fullName evidence="6">Chloride channel protein</fullName>
    </submittedName>
</protein>
<feature type="transmembrane region" description="Helical" evidence="5">
    <location>
        <begin position="349"/>
        <end position="367"/>
    </location>
</feature>
<feature type="transmembrane region" description="Helical" evidence="5">
    <location>
        <begin position="22"/>
        <end position="48"/>
    </location>
</feature>
<dbReference type="InterPro" id="IPR014743">
    <property type="entry name" value="Cl-channel_core"/>
</dbReference>
<evidence type="ECO:0000313" key="6">
    <source>
        <dbReference type="EMBL" id="MDW5595748.1"/>
    </source>
</evidence>
<reference evidence="7" key="1">
    <citation type="submission" date="2023-07" db="EMBL/GenBank/DDBJ databases">
        <title>Conexibacter stalactiti sp. nov., isolated from stalactites in a lava cave and emended description of the genus Conexibacter.</title>
        <authorList>
            <person name="Lee S.D."/>
        </authorList>
    </citation>
    <scope>NUCLEOTIDE SEQUENCE [LARGE SCALE GENOMIC DNA]</scope>
    <source>
        <strain evidence="7">KCTC 39840</strain>
    </source>
</reference>
<evidence type="ECO:0000256" key="4">
    <source>
        <dbReference type="ARBA" id="ARBA00023136"/>
    </source>
</evidence>
<feature type="transmembrane region" description="Helical" evidence="5">
    <location>
        <begin position="111"/>
        <end position="129"/>
    </location>
</feature>
<evidence type="ECO:0000256" key="1">
    <source>
        <dbReference type="ARBA" id="ARBA00004141"/>
    </source>
</evidence>
<keyword evidence="4 5" id="KW-0472">Membrane</keyword>
<evidence type="ECO:0000256" key="3">
    <source>
        <dbReference type="ARBA" id="ARBA00022989"/>
    </source>
</evidence>
<feature type="transmembrane region" description="Helical" evidence="5">
    <location>
        <begin position="194"/>
        <end position="216"/>
    </location>
</feature>
<feature type="transmembrane region" description="Helical" evidence="5">
    <location>
        <begin position="276"/>
        <end position="301"/>
    </location>
</feature>
<evidence type="ECO:0000256" key="5">
    <source>
        <dbReference type="SAM" id="Phobius"/>
    </source>
</evidence>
<keyword evidence="3 5" id="KW-1133">Transmembrane helix</keyword>
<keyword evidence="7" id="KW-1185">Reference proteome</keyword>
<proteinExistence type="predicted"/>
<evidence type="ECO:0000313" key="7">
    <source>
        <dbReference type="Proteomes" id="UP001284601"/>
    </source>
</evidence>